<evidence type="ECO:0000313" key="7">
    <source>
        <dbReference type="EMBL" id="CEP14185.1"/>
    </source>
</evidence>
<evidence type="ECO:0000313" key="8">
    <source>
        <dbReference type="Proteomes" id="UP000054107"/>
    </source>
</evidence>
<evidence type="ECO:0000256" key="1">
    <source>
        <dbReference type="ARBA" id="ARBA00001947"/>
    </source>
</evidence>
<dbReference type="Proteomes" id="UP000054107">
    <property type="component" value="Unassembled WGS sequence"/>
</dbReference>
<dbReference type="InterPro" id="IPR013154">
    <property type="entry name" value="ADH-like_N"/>
</dbReference>
<evidence type="ECO:0000259" key="6">
    <source>
        <dbReference type="SMART" id="SM00829"/>
    </source>
</evidence>
<reference evidence="7 8" key="1">
    <citation type="submission" date="2014-09" db="EMBL/GenBank/DDBJ databases">
        <authorList>
            <person name="Ellenberger Sabrina"/>
        </authorList>
    </citation>
    <scope>NUCLEOTIDE SEQUENCE [LARGE SCALE GENOMIC DNA]</scope>
    <source>
        <strain evidence="7 8">CBS 412.66</strain>
    </source>
</reference>
<accession>A0A0B7NFM9</accession>
<dbReference type="FunFam" id="3.40.50.720:FF:000022">
    <property type="entry name" value="Cinnamyl alcohol dehydrogenase"/>
    <property type="match status" value="1"/>
</dbReference>
<gene>
    <name evidence="7" type="primary">PARPA_08349.1 scaffold 32756</name>
</gene>
<keyword evidence="4" id="KW-0560">Oxidoreductase</keyword>
<evidence type="ECO:0000256" key="2">
    <source>
        <dbReference type="ARBA" id="ARBA00022723"/>
    </source>
</evidence>
<dbReference type="InterPro" id="IPR013149">
    <property type="entry name" value="ADH-like_C"/>
</dbReference>
<dbReference type="EMBL" id="LN731032">
    <property type="protein sequence ID" value="CEP14185.1"/>
    <property type="molecule type" value="Genomic_DNA"/>
</dbReference>
<dbReference type="PANTHER" id="PTHR42683">
    <property type="entry name" value="ALDEHYDE REDUCTASE"/>
    <property type="match status" value="1"/>
</dbReference>
<evidence type="ECO:0000256" key="3">
    <source>
        <dbReference type="ARBA" id="ARBA00022833"/>
    </source>
</evidence>
<dbReference type="SUPFAM" id="SSF50129">
    <property type="entry name" value="GroES-like"/>
    <property type="match status" value="1"/>
</dbReference>
<dbReference type="Pfam" id="PF00107">
    <property type="entry name" value="ADH_zinc_N"/>
    <property type="match status" value="1"/>
</dbReference>
<dbReference type="OrthoDB" id="1879366at2759"/>
<dbReference type="PROSITE" id="PS00059">
    <property type="entry name" value="ADH_ZINC"/>
    <property type="match status" value="1"/>
</dbReference>
<name>A0A0B7NFM9_9FUNG</name>
<comment type="similarity">
    <text evidence="5">Belongs to the zinc-containing alcohol dehydrogenase family.</text>
</comment>
<protein>
    <recommendedName>
        <fullName evidence="6">Enoyl reductase (ER) domain-containing protein</fullName>
    </recommendedName>
</protein>
<evidence type="ECO:0000256" key="5">
    <source>
        <dbReference type="RuleBase" id="RU361277"/>
    </source>
</evidence>
<dbReference type="GO" id="GO:0008270">
    <property type="term" value="F:zinc ion binding"/>
    <property type="evidence" value="ECO:0007669"/>
    <property type="project" value="InterPro"/>
</dbReference>
<organism evidence="7 8">
    <name type="scientific">Parasitella parasitica</name>
    <dbReference type="NCBI Taxonomy" id="35722"/>
    <lineage>
        <taxon>Eukaryota</taxon>
        <taxon>Fungi</taxon>
        <taxon>Fungi incertae sedis</taxon>
        <taxon>Mucoromycota</taxon>
        <taxon>Mucoromycotina</taxon>
        <taxon>Mucoromycetes</taxon>
        <taxon>Mucorales</taxon>
        <taxon>Mucorineae</taxon>
        <taxon>Mucoraceae</taxon>
        <taxon>Parasitella</taxon>
    </lineage>
</organism>
<dbReference type="InterPro" id="IPR011032">
    <property type="entry name" value="GroES-like_sf"/>
</dbReference>
<dbReference type="Gene3D" id="3.40.50.720">
    <property type="entry name" value="NAD(P)-binding Rossmann-like Domain"/>
    <property type="match status" value="1"/>
</dbReference>
<sequence length="350" mass="38433">MSAPTTFHGWLCHGKDEPMKWEEMKLRAEDDYSVDMDITDCGICGSDIHTMDANWGQPRYPVCVGHEIAGICTRVGSKVRNVKVGDRIGVGAQSGSCHRPECTACSTGWENLCRTQFTGTYNGVWPNGDKSYGGYADKWRGDCRFVFKIPDNLSNEVACTFFCAGVTTYGPLKRHNVNSDSVVGVMGIGGLGHYGILWAKAMGAKVVAMSHNDKKHDVALELGADDYIVTSDAESLAKYKGKFSHILCTGTGQDFKWETYVRLFSPNGIFINVGLPEWNFPDISPMLLAMSQVTICGSAIGSPAEIEDMLRFAAKTGVKPYLQTYPMKDAPQAVADFKAGKPRFRYVLKN</sequence>
<dbReference type="InterPro" id="IPR020843">
    <property type="entry name" value="ER"/>
</dbReference>
<dbReference type="GO" id="GO:0016616">
    <property type="term" value="F:oxidoreductase activity, acting on the CH-OH group of donors, NAD or NADP as acceptor"/>
    <property type="evidence" value="ECO:0007669"/>
    <property type="project" value="InterPro"/>
</dbReference>
<keyword evidence="8" id="KW-1185">Reference proteome</keyword>
<comment type="cofactor">
    <cofactor evidence="1 5">
        <name>Zn(2+)</name>
        <dbReference type="ChEBI" id="CHEBI:29105"/>
    </cofactor>
</comment>
<dbReference type="CDD" id="cd05283">
    <property type="entry name" value="CAD1"/>
    <property type="match status" value="1"/>
</dbReference>
<dbReference type="STRING" id="35722.A0A0B7NFM9"/>
<dbReference type="AlphaFoldDB" id="A0A0B7NFM9"/>
<dbReference type="Gene3D" id="3.90.180.10">
    <property type="entry name" value="Medium-chain alcohol dehydrogenases, catalytic domain"/>
    <property type="match status" value="1"/>
</dbReference>
<dbReference type="InterPro" id="IPR047109">
    <property type="entry name" value="CAD-like"/>
</dbReference>
<feature type="domain" description="Enoyl reductase (ER)" evidence="6">
    <location>
        <begin position="14"/>
        <end position="348"/>
    </location>
</feature>
<keyword evidence="2 5" id="KW-0479">Metal-binding</keyword>
<evidence type="ECO:0000256" key="4">
    <source>
        <dbReference type="ARBA" id="ARBA00023002"/>
    </source>
</evidence>
<dbReference type="SMART" id="SM00829">
    <property type="entry name" value="PKS_ER"/>
    <property type="match status" value="1"/>
</dbReference>
<dbReference type="Pfam" id="PF08240">
    <property type="entry name" value="ADH_N"/>
    <property type="match status" value="1"/>
</dbReference>
<dbReference type="SUPFAM" id="SSF51735">
    <property type="entry name" value="NAD(P)-binding Rossmann-fold domains"/>
    <property type="match status" value="1"/>
</dbReference>
<keyword evidence="3 5" id="KW-0862">Zinc</keyword>
<dbReference type="InterPro" id="IPR002328">
    <property type="entry name" value="ADH_Zn_CS"/>
</dbReference>
<dbReference type="InterPro" id="IPR036291">
    <property type="entry name" value="NAD(P)-bd_dom_sf"/>
</dbReference>
<proteinExistence type="inferred from homology"/>